<accession>A0A8S1RWD4</accession>
<dbReference type="AlphaFoldDB" id="A0A8S1RWD4"/>
<name>A0A8S1RWD4_9CILI</name>
<gene>
    <name evidence="1" type="ORF">PSON_ATCC_30995.1.T3330006</name>
</gene>
<protein>
    <submittedName>
        <fullName evidence="1">Uncharacterized protein</fullName>
    </submittedName>
</protein>
<reference evidence="1" key="1">
    <citation type="submission" date="2021-01" db="EMBL/GenBank/DDBJ databases">
        <authorList>
            <consortium name="Genoscope - CEA"/>
            <person name="William W."/>
        </authorList>
    </citation>
    <scope>NUCLEOTIDE SEQUENCE</scope>
</reference>
<comment type="caution">
    <text evidence="1">The sequence shown here is derived from an EMBL/GenBank/DDBJ whole genome shotgun (WGS) entry which is preliminary data.</text>
</comment>
<sequence length="145" mass="17758">MKIGRIKKQFYRSQFYFKINQKRKCYKISWKVFIYFFVISHKRETNKNKVDCNKNQWKCMLIVIYMKVNGLMILQMVVDYIDNGYLIRYKLGRARYEGGDWDNIFNQGMDKIQKQNQIQIYRNLINQCQKNEKSISFRLIIIIII</sequence>
<evidence type="ECO:0000313" key="2">
    <source>
        <dbReference type="Proteomes" id="UP000692954"/>
    </source>
</evidence>
<evidence type="ECO:0000313" key="1">
    <source>
        <dbReference type="EMBL" id="CAD8130814.1"/>
    </source>
</evidence>
<dbReference type="Proteomes" id="UP000692954">
    <property type="component" value="Unassembled WGS sequence"/>
</dbReference>
<keyword evidence="2" id="KW-1185">Reference proteome</keyword>
<proteinExistence type="predicted"/>
<organism evidence="1 2">
    <name type="scientific">Paramecium sonneborni</name>
    <dbReference type="NCBI Taxonomy" id="65129"/>
    <lineage>
        <taxon>Eukaryota</taxon>
        <taxon>Sar</taxon>
        <taxon>Alveolata</taxon>
        <taxon>Ciliophora</taxon>
        <taxon>Intramacronucleata</taxon>
        <taxon>Oligohymenophorea</taxon>
        <taxon>Peniculida</taxon>
        <taxon>Parameciidae</taxon>
        <taxon>Paramecium</taxon>
    </lineage>
</organism>
<dbReference type="EMBL" id="CAJJDN010000333">
    <property type="protein sequence ID" value="CAD8130814.1"/>
    <property type="molecule type" value="Genomic_DNA"/>
</dbReference>